<sequence length="101" mass="11141">MVTVGFSLGNRADECVSGLEPTLRNSFGFKLFTILIYFPNTKRGGEVLQHKARLTSFGATTTDHRPEPSTSTSSAPELHSSSHSRRHNLARLQQGRSKGRI</sequence>
<keyword evidence="3" id="KW-1185">Reference proteome</keyword>
<evidence type="ECO:0000313" key="2">
    <source>
        <dbReference type="EMBL" id="EHY56576.1"/>
    </source>
</evidence>
<proteinExistence type="predicted"/>
<dbReference type="Proteomes" id="UP000007304">
    <property type="component" value="Unassembled WGS sequence"/>
</dbReference>
<dbReference type="InParanoid" id="H6BXQ0"/>
<evidence type="ECO:0000256" key="1">
    <source>
        <dbReference type="SAM" id="MobiDB-lite"/>
    </source>
</evidence>
<evidence type="ECO:0000313" key="3">
    <source>
        <dbReference type="Proteomes" id="UP000007304"/>
    </source>
</evidence>
<gene>
    <name evidence="2" type="ORF">HMPREF1120_04652</name>
</gene>
<organism evidence="2 3">
    <name type="scientific">Exophiala dermatitidis (strain ATCC 34100 / CBS 525.76 / NIH/UT8656)</name>
    <name type="common">Black yeast</name>
    <name type="synonym">Wangiella dermatitidis</name>
    <dbReference type="NCBI Taxonomy" id="858893"/>
    <lineage>
        <taxon>Eukaryota</taxon>
        <taxon>Fungi</taxon>
        <taxon>Dikarya</taxon>
        <taxon>Ascomycota</taxon>
        <taxon>Pezizomycotina</taxon>
        <taxon>Eurotiomycetes</taxon>
        <taxon>Chaetothyriomycetidae</taxon>
        <taxon>Chaetothyriales</taxon>
        <taxon>Herpotrichiellaceae</taxon>
        <taxon>Exophiala</taxon>
    </lineage>
</organism>
<reference evidence="2" key="1">
    <citation type="submission" date="2011-07" db="EMBL/GenBank/DDBJ databases">
        <title>The Genome Sequence of Exophiala (Wangiella) dermatitidis NIH/UT8656.</title>
        <authorList>
            <consortium name="The Broad Institute Genome Sequencing Platform"/>
            <person name="Cuomo C."/>
            <person name="Wang Z."/>
            <person name="Hunicke-Smith S."/>
            <person name="Szanislo P.J."/>
            <person name="Earl A."/>
            <person name="Young S.K."/>
            <person name="Zeng Q."/>
            <person name="Gargeya S."/>
            <person name="Fitzgerald M."/>
            <person name="Haas B."/>
            <person name="Abouelleil A."/>
            <person name="Alvarado L."/>
            <person name="Arachchi H.M."/>
            <person name="Berlin A."/>
            <person name="Brown A."/>
            <person name="Chapman S.B."/>
            <person name="Chen Z."/>
            <person name="Dunbar C."/>
            <person name="Freedman E."/>
            <person name="Gearin G."/>
            <person name="Gellesch M."/>
            <person name="Goldberg J."/>
            <person name="Griggs A."/>
            <person name="Gujja S."/>
            <person name="Heiman D."/>
            <person name="Howarth C."/>
            <person name="Larson L."/>
            <person name="Lui A."/>
            <person name="MacDonald P.J.P."/>
            <person name="Montmayeur A."/>
            <person name="Murphy C."/>
            <person name="Neiman D."/>
            <person name="Pearson M."/>
            <person name="Priest M."/>
            <person name="Roberts A."/>
            <person name="Saif S."/>
            <person name="Shea T."/>
            <person name="Shenoy N."/>
            <person name="Sisk P."/>
            <person name="Stolte C."/>
            <person name="Sykes S."/>
            <person name="Wortman J."/>
            <person name="Nusbaum C."/>
            <person name="Birren B."/>
        </authorList>
    </citation>
    <scope>NUCLEOTIDE SEQUENCE</scope>
    <source>
        <strain evidence="2">NIH/UT8656</strain>
    </source>
</reference>
<protein>
    <submittedName>
        <fullName evidence="2">Uncharacterized protein</fullName>
    </submittedName>
</protein>
<dbReference type="RefSeq" id="XP_009157037.1">
    <property type="nucleotide sequence ID" value="XM_009158789.1"/>
</dbReference>
<accession>H6BXQ0</accession>
<feature type="region of interest" description="Disordered" evidence="1">
    <location>
        <begin position="57"/>
        <end position="101"/>
    </location>
</feature>
<name>H6BXQ0_EXODN</name>
<dbReference type="AlphaFoldDB" id="H6BXQ0"/>
<feature type="compositionally biased region" description="Low complexity" evidence="1">
    <location>
        <begin position="69"/>
        <end position="81"/>
    </location>
</feature>
<dbReference type="HOGENOM" id="CLU_2291709_0_0_1"/>
<dbReference type="GeneID" id="20309291"/>
<dbReference type="VEuPathDB" id="FungiDB:HMPREF1120_04652"/>
<dbReference type="EMBL" id="JH226133">
    <property type="protein sequence ID" value="EHY56576.1"/>
    <property type="molecule type" value="Genomic_DNA"/>
</dbReference>